<dbReference type="InterPro" id="IPR012334">
    <property type="entry name" value="Pectin_lyas_fold"/>
</dbReference>
<feature type="domain" description="Right handed beta helix" evidence="1">
    <location>
        <begin position="3"/>
        <end position="154"/>
    </location>
</feature>
<dbReference type="EMBL" id="DQAY01000046">
    <property type="protein sequence ID" value="HCO22880.1"/>
    <property type="molecule type" value="Genomic_DNA"/>
</dbReference>
<dbReference type="Proteomes" id="UP000263642">
    <property type="component" value="Unassembled WGS sequence"/>
</dbReference>
<dbReference type="SUPFAM" id="SSF51126">
    <property type="entry name" value="Pectin lyase-like"/>
    <property type="match status" value="1"/>
</dbReference>
<dbReference type="AlphaFoldDB" id="A0A3D3R5H5"/>
<reference evidence="2 3" key="1">
    <citation type="journal article" date="2018" name="Nat. Biotechnol.">
        <title>A standardized bacterial taxonomy based on genome phylogeny substantially revises the tree of life.</title>
        <authorList>
            <person name="Parks D.H."/>
            <person name="Chuvochina M."/>
            <person name="Waite D.W."/>
            <person name="Rinke C."/>
            <person name="Skarshewski A."/>
            <person name="Chaumeil P.A."/>
            <person name="Hugenholtz P."/>
        </authorList>
    </citation>
    <scope>NUCLEOTIDE SEQUENCE [LARGE SCALE GENOMIC DNA]</scope>
    <source>
        <strain evidence="2">UBA9375</strain>
    </source>
</reference>
<name>A0A3D3R5H5_9PLAN</name>
<comment type="caution">
    <text evidence="2">The sequence shown here is derived from an EMBL/GenBank/DDBJ whole genome shotgun (WGS) entry which is preliminary data.</text>
</comment>
<dbReference type="Pfam" id="PF13229">
    <property type="entry name" value="Beta_helix"/>
    <property type="match status" value="1"/>
</dbReference>
<dbReference type="InterPro" id="IPR039448">
    <property type="entry name" value="Beta_helix"/>
</dbReference>
<proteinExistence type="predicted"/>
<feature type="non-terminal residue" evidence="2">
    <location>
        <position position="221"/>
    </location>
</feature>
<dbReference type="InterPro" id="IPR006626">
    <property type="entry name" value="PbH1"/>
</dbReference>
<dbReference type="InterPro" id="IPR011050">
    <property type="entry name" value="Pectin_lyase_fold/virulence"/>
</dbReference>
<dbReference type="Gene3D" id="2.160.20.10">
    <property type="entry name" value="Single-stranded right-handed beta-helix, Pectin lyase-like"/>
    <property type="match status" value="1"/>
</dbReference>
<feature type="non-terminal residue" evidence="2">
    <location>
        <position position="1"/>
    </location>
</feature>
<protein>
    <recommendedName>
        <fullName evidence="1">Right handed beta helix domain-containing protein</fullName>
    </recommendedName>
</protein>
<evidence type="ECO:0000313" key="2">
    <source>
        <dbReference type="EMBL" id="HCO22880.1"/>
    </source>
</evidence>
<dbReference type="SMART" id="SM00710">
    <property type="entry name" value="PbH1"/>
    <property type="match status" value="4"/>
</dbReference>
<gene>
    <name evidence="2" type="ORF">DIT97_07430</name>
</gene>
<accession>A0A3D3R5H5</accession>
<evidence type="ECO:0000259" key="1">
    <source>
        <dbReference type="Pfam" id="PF13229"/>
    </source>
</evidence>
<organism evidence="2 3">
    <name type="scientific">Gimesia maris</name>
    <dbReference type="NCBI Taxonomy" id="122"/>
    <lineage>
        <taxon>Bacteria</taxon>
        <taxon>Pseudomonadati</taxon>
        <taxon>Planctomycetota</taxon>
        <taxon>Planctomycetia</taxon>
        <taxon>Planctomycetales</taxon>
        <taxon>Planctomycetaceae</taxon>
        <taxon>Gimesia</taxon>
    </lineage>
</organism>
<evidence type="ECO:0000313" key="3">
    <source>
        <dbReference type="Proteomes" id="UP000263642"/>
    </source>
</evidence>
<sequence length="221" mass="22972">ENGGDGIHLEAATDSLVIGDAADSSLGNVIVDNGVDGIAVEDAGTLTIARNYIAENTVAGIDLDLLGYNNTTIANNDITRNGGDGIEFMNVLSGTFDLNIDGNIIDFNGGRGFDVLARPGLGGSASTINIDFNNNIVNENRLEGVYVVYTASLTQNQTDPSTTTLASDGSLFQDVYLRMDMDNNQIIDNGRDSGFGTTGLVVRVGTTRSFTGTGGSQYGGG</sequence>